<evidence type="ECO:0000256" key="1">
    <source>
        <dbReference type="SAM" id="MobiDB-lite"/>
    </source>
</evidence>
<dbReference type="OrthoDB" id="580741at2"/>
<dbReference type="AlphaFoldDB" id="A0A1H6I148"/>
<dbReference type="EMBL" id="FNWO01000008">
    <property type="protein sequence ID" value="SEH40128.1"/>
    <property type="molecule type" value="Genomic_DNA"/>
</dbReference>
<gene>
    <name evidence="2" type="ORF">SAMN04244559_02113</name>
</gene>
<feature type="region of interest" description="Disordered" evidence="1">
    <location>
        <begin position="1223"/>
        <end position="1260"/>
    </location>
</feature>
<accession>A0A1H6I148</accession>
<protein>
    <recommendedName>
        <fullName evidence="4">Hemagglutinin protein</fullName>
    </recommendedName>
</protein>
<sequence length="1260" mass="132729">MSGNGEPSFQQSDPGSALYWLSGGDGRAGFLASGEVAFGTSITLTQSWEDGRGLWFWLDAAPDDPAVFAASLAAYLGLLPPVRGPRVLWIGGANRGPALWRGRGLGMIRRGQTNSVATGTVIETGSIRVIVAAGNTVTVGAFDGGFGGWGFRLSGTPGLVFVTGNGLVNAAEGWSGLSYGDGQIGCVVWRLDLATEGDGACDLAKLGASLRFFGPNPNGDGSARMLRVDPLRQTGPLSLYCGFDPLAPLDPARTRLGLLPRNATIATPPCFATGYITARGHGVTLAPRTIASPTPPGFVLAVQPLACGGADATRDSVPRLYYLTPDGDFEVTVSNSGRALVTAQVQDGSTAPAERLLCGTSGLDYVGVPAAAGSIFSFRAGNAAFAPLPVAADQSQAGETELRPALTALGTTAWVWISDSSPVRYYAQPEDAPFYSGGTAGFLDYLEISAAILTSEEATPAFPMVGYAGLSPAQAEFARAIEARGIAPERRRQIARLTGAQWLLPAEGRGGDAQAAALSTTITPAVSPPGLAIGYAGDEVPWAWLAIGNTGTASDGLPDLRFTAIDGAFRQALLSNRLFMVLGNPALVLANGSVEYQLTPSSLGLIRALPPAKGVPIEVTDAVARAVAAALYPVYPTETAFNAMLTQAVPAITAEQSLVFQRFAGLLSPAIGDWLFRLSPRNWAAPDRVGPNCARLIFKFVGGRSLADLVADSASWSWPEASSEDGLASTAREDILAIIRTARAAVATAHAQSLASPYEPFLKVIDDPDWCGVLALSVEVPLDSLPEPLQPLAAGIDPGKFYAHHLGLSATSFSSDSGVIRFNVTSSFGLIDYQDPIDQYFSSDIAFAFRVQQLTVGFENGALSSFNSTVQLMVNRLFGAETQLFPSEHGNNIILDGVYQSERDGAGVLRETYLFAMREVGTFQLILGALHDVTVEQTRLATVRTADPAGGDTTVTSAFQLSGRLRFVEPDSFDPFCWGPLANTSDSDERDELNGSDGLLYSNYAITMSFPLSDPQAVSFTVSEAALALDSANSPARPNSLFARFPLRLTGLIATPDSKITGGADSTFDPEAAGFVSVSAPISQGRLTQPWYGLVYEVDLGTLGALAGSVGITVRLLAAWSPAGGKKGAPAIYFGVALPGIEKALGISLPLQGFLDLGFRTIQFSTYTDAEERRQYLMRLRDFGLHVLGFSFPPGHNDISLFGNPDQTSNTKLGWYAAYDNGKSDEAKRTTGSAQDGRRRIQAARPARRIAPPPADGERR</sequence>
<evidence type="ECO:0000313" key="3">
    <source>
        <dbReference type="Proteomes" id="UP000182983"/>
    </source>
</evidence>
<evidence type="ECO:0008006" key="4">
    <source>
        <dbReference type="Google" id="ProtNLM"/>
    </source>
</evidence>
<feature type="compositionally biased region" description="Pro residues" evidence="1">
    <location>
        <begin position="1251"/>
        <end position="1260"/>
    </location>
</feature>
<dbReference type="RefSeq" id="WP_074768336.1">
    <property type="nucleotide sequence ID" value="NZ_FNWO01000008.1"/>
</dbReference>
<reference evidence="3" key="1">
    <citation type="submission" date="2016-10" db="EMBL/GenBank/DDBJ databases">
        <authorList>
            <person name="Varghese N."/>
            <person name="Submissions S."/>
        </authorList>
    </citation>
    <scope>NUCLEOTIDE SEQUENCE [LARGE SCALE GENOMIC DNA]</scope>
    <source>
        <strain evidence="3">DSM 13234</strain>
    </source>
</reference>
<keyword evidence="3" id="KW-1185">Reference proteome</keyword>
<proteinExistence type="predicted"/>
<evidence type="ECO:0000313" key="2">
    <source>
        <dbReference type="EMBL" id="SEH40128.1"/>
    </source>
</evidence>
<organism evidence="2 3">
    <name type="scientific">Magnetospirillum fulvum</name>
    <name type="common">Rhodospirillum fulvum</name>
    <dbReference type="NCBI Taxonomy" id="1082"/>
    <lineage>
        <taxon>Bacteria</taxon>
        <taxon>Pseudomonadati</taxon>
        <taxon>Pseudomonadota</taxon>
        <taxon>Alphaproteobacteria</taxon>
        <taxon>Rhodospirillales</taxon>
        <taxon>Rhodospirillaceae</taxon>
        <taxon>Magnetospirillum</taxon>
    </lineage>
</organism>
<dbReference type="Proteomes" id="UP000182983">
    <property type="component" value="Unassembled WGS sequence"/>
</dbReference>
<name>A0A1H6I148_MAGFU</name>